<accession>A0A164YI70</accession>
<organism evidence="1 2">
    <name type="scientific">Daucus carota subsp. sativus</name>
    <name type="common">Carrot</name>
    <dbReference type="NCBI Taxonomy" id="79200"/>
    <lineage>
        <taxon>Eukaryota</taxon>
        <taxon>Viridiplantae</taxon>
        <taxon>Streptophyta</taxon>
        <taxon>Embryophyta</taxon>
        <taxon>Tracheophyta</taxon>
        <taxon>Spermatophyta</taxon>
        <taxon>Magnoliopsida</taxon>
        <taxon>eudicotyledons</taxon>
        <taxon>Gunneridae</taxon>
        <taxon>Pentapetalae</taxon>
        <taxon>asterids</taxon>
        <taxon>campanulids</taxon>
        <taxon>Apiales</taxon>
        <taxon>Apiaceae</taxon>
        <taxon>Apioideae</taxon>
        <taxon>Scandiceae</taxon>
        <taxon>Daucinae</taxon>
        <taxon>Daucus</taxon>
        <taxon>Daucus sect. Daucus</taxon>
    </lineage>
</organism>
<sequence>MTVVLEGKVQLFVLWLKLPSWSPEQNLNQVIQGFGSAGPILKAVNKKSKEENIWVQIFRTDREFSTKLDLELILSQPEAKYLFLPFLSTQKIRCANGKFDGCGSGMEEVEKNKKKLNPIFVFKYPGLPHQYRNKTLPRKNRNVQVKGLTYYVIGYTPEPERWKFP</sequence>
<reference evidence="1" key="1">
    <citation type="journal article" date="2016" name="Nat. Genet.">
        <title>A high-quality carrot genome assembly provides new insights into carotenoid accumulation and asterid genome evolution.</title>
        <authorList>
            <person name="Iorizzo M."/>
            <person name="Ellison S."/>
            <person name="Senalik D."/>
            <person name="Zeng P."/>
            <person name="Satapoomin P."/>
            <person name="Huang J."/>
            <person name="Bowman M."/>
            <person name="Iovene M."/>
            <person name="Sanseverino W."/>
            <person name="Cavagnaro P."/>
            <person name="Yildiz M."/>
            <person name="Macko-Podgorni A."/>
            <person name="Moranska E."/>
            <person name="Grzebelus E."/>
            <person name="Grzebelus D."/>
            <person name="Ashrafi H."/>
            <person name="Zheng Z."/>
            <person name="Cheng S."/>
            <person name="Spooner D."/>
            <person name="Van Deynze A."/>
            <person name="Simon P."/>
        </authorList>
    </citation>
    <scope>NUCLEOTIDE SEQUENCE</scope>
    <source>
        <tissue evidence="1">Leaf</tissue>
    </source>
</reference>
<name>A0A164YI70_DAUCS</name>
<gene>
    <name evidence="1" type="ORF">DCAR_0520392</name>
</gene>
<proteinExistence type="predicted"/>
<dbReference type="EMBL" id="CP093347">
    <property type="protein sequence ID" value="WOH01014.1"/>
    <property type="molecule type" value="Genomic_DNA"/>
</dbReference>
<dbReference type="Gramene" id="KZM94547">
    <property type="protein sequence ID" value="KZM94547"/>
    <property type="gene ID" value="DCAR_017790"/>
</dbReference>
<evidence type="ECO:0000313" key="1">
    <source>
        <dbReference type="EMBL" id="WOH01014.1"/>
    </source>
</evidence>
<keyword evidence="2" id="KW-1185">Reference proteome</keyword>
<protein>
    <submittedName>
        <fullName evidence="1">Uncharacterized protein</fullName>
    </submittedName>
</protein>
<dbReference type="Proteomes" id="UP000077755">
    <property type="component" value="Chromosome 5"/>
</dbReference>
<dbReference type="AlphaFoldDB" id="A0A164YI70"/>
<reference evidence="1" key="2">
    <citation type="submission" date="2022-03" db="EMBL/GenBank/DDBJ databases">
        <title>Draft title - Genomic analysis of global carrot germplasm unveils the trajectory of domestication and the origin of high carotenoid orange carrot.</title>
        <authorList>
            <person name="Iorizzo M."/>
            <person name="Ellison S."/>
            <person name="Senalik D."/>
            <person name="Macko-Podgorni A."/>
            <person name="Grzebelus D."/>
            <person name="Bostan H."/>
            <person name="Rolling W."/>
            <person name="Curaba J."/>
            <person name="Simon P."/>
        </authorList>
    </citation>
    <scope>NUCLEOTIDE SEQUENCE</scope>
    <source>
        <tissue evidence="1">Leaf</tissue>
    </source>
</reference>
<evidence type="ECO:0000313" key="2">
    <source>
        <dbReference type="Proteomes" id="UP000077755"/>
    </source>
</evidence>